<accession>A0AA96IXM1</accession>
<dbReference type="GO" id="GO:0035516">
    <property type="term" value="F:broad specificity oxidative DNA demethylase activity"/>
    <property type="evidence" value="ECO:0007669"/>
    <property type="project" value="TreeGrafter"/>
</dbReference>
<dbReference type="PANTHER" id="PTHR31573">
    <property type="entry name" value="ALPHA-KETOGLUTARATE-DEPENDENT DIOXYGENASE ALKB HOMOLOG 2"/>
    <property type="match status" value="1"/>
</dbReference>
<dbReference type="InterPro" id="IPR037151">
    <property type="entry name" value="AlkB-like_sf"/>
</dbReference>
<organism evidence="2">
    <name type="scientific">Marseillevirus sp</name>
    <dbReference type="NCBI Taxonomy" id="2809551"/>
    <lineage>
        <taxon>Viruses</taxon>
        <taxon>Varidnaviria</taxon>
        <taxon>Bamfordvirae</taxon>
        <taxon>Nucleocytoviricota</taxon>
        <taxon>Megaviricetes</taxon>
        <taxon>Pimascovirales</taxon>
        <taxon>Pimascovirales incertae sedis</taxon>
        <taxon>Marseilleviridae</taxon>
        <taxon>Marseillevirus</taxon>
    </lineage>
</organism>
<evidence type="ECO:0000259" key="1">
    <source>
        <dbReference type="PROSITE" id="PS51471"/>
    </source>
</evidence>
<dbReference type="GO" id="GO:0051747">
    <property type="term" value="F:cytosine C-5 DNA demethylase activity"/>
    <property type="evidence" value="ECO:0007669"/>
    <property type="project" value="TreeGrafter"/>
</dbReference>
<dbReference type="GO" id="GO:0006307">
    <property type="term" value="P:DNA alkylation repair"/>
    <property type="evidence" value="ECO:0007669"/>
    <property type="project" value="TreeGrafter"/>
</dbReference>
<proteinExistence type="predicted"/>
<dbReference type="Gene3D" id="2.60.120.590">
    <property type="entry name" value="Alpha-ketoglutarate-dependent dioxygenase AlkB-like"/>
    <property type="match status" value="1"/>
</dbReference>
<dbReference type="SUPFAM" id="SSF51197">
    <property type="entry name" value="Clavaminate synthase-like"/>
    <property type="match status" value="1"/>
</dbReference>
<reference evidence="2" key="1">
    <citation type="submission" date="2023-07" db="EMBL/GenBank/DDBJ databases">
        <authorList>
            <person name="Xia Y."/>
        </authorList>
    </citation>
    <scope>NUCLEOTIDE SEQUENCE</scope>
    <source>
        <strain evidence="2">F</strain>
    </source>
</reference>
<dbReference type="InterPro" id="IPR005123">
    <property type="entry name" value="Oxoglu/Fe-dep_dioxygenase_dom"/>
</dbReference>
<dbReference type="InterPro" id="IPR027450">
    <property type="entry name" value="AlkB-like"/>
</dbReference>
<name>A0AA96IXM1_9VIRU</name>
<protein>
    <submittedName>
        <fullName evidence="2">2OG FeII oxygenase</fullName>
    </submittedName>
</protein>
<evidence type="ECO:0000313" key="2">
    <source>
        <dbReference type="EMBL" id="WNL49828.1"/>
    </source>
</evidence>
<dbReference type="Pfam" id="PF13532">
    <property type="entry name" value="2OG-FeII_Oxy_2"/>
    <property type="match status" value="1"/>
</dbReference>
<dbReference type="InterPro" id="IPR032852">
    <property type="entry name" value="ALKBH2"/>
</dbReference>
<sequence>MEPPIFYSKRFLFGSRKKLQRQLESIEYLPPEDTAIKMHGKVIPIPRLQVGFGRTENLSYSFTGVQIPAKIWPLYIEKLAVRLHAHLVDEGVMEKDSPPPNYVLVNKYLDGEHYIGWHSDKERDLMTGYPIVSVSLGARRDFCLRLIKDHKHKRTISLGSGDILVMLPGMQQVWQHCLPKRKNIDKPRYNLTFRWIGE</sequence>
<feature type="domain" description="Fe2OG dioxygenase" evidence="1">
    <location>
        <begin position="99"/>
        <end position="197"/>
    </location>
</feature>
<dbReference type="EMBL" id="OR343188">
    <property type="protein sequence ID" value="WNL49828.1"/>
    <property type="molecule type" value="Genomic_DNA"/>
</dbReference>
<dbReference type="GO" id="GO:0008198">
    <property type="term" value="F:ferrous iron binding"/>
    <property type="evidence" value="ECO:0007669"/>
    <property type="project" value="TreeGrafter"/>
</dbReference>
<gene>
    <name evidence="2" type="ORF">MarFTMF_312</name>
</gene>
<dbReference type="PROSITE" id="PS51471">
    <property type="entry name" value="FE2OG_OXY"/>
    <property type="match status" value="1"/>
</dbReference>
<dbReference type="PANTHER" id="PTHR31573:SF1">
    <property type="entry name" value="DNA OXIDATIVE DEMETHYLASE ALKBH2"/>
    <property type="match status" value="1"/>
</dbReference>